<evidence type="ECO:0000256" key="11">
    <source>
        <dbReference type="ARBA" id="ARBA00023160"/>
    </source>
</evidence>
<protein>
    <recommendedName>
        <fullName evidence="13">Acetyl-coenzyme A carboxylase carboxyl transferase subunit beta</fullName>
        <shortName evidence="13">ACCase subunit beta</shortName>
        <shortName evidence="13">Acetyl-CoA carboxylase carboxyltransferase subunit beta</shortName>
        <ecNumber evidence="13">2.1.3.15</ecNumber>
    </recommendedName>
</protein>
<dbReference type="AlphaFoldDB" id="A0A537J1M3"/>
<dbReference type="GO" id="GO:0006633">
    <property type="term" value="P:fatty acid biosynthetic process"/>
    <property type="evidence" value="ECO:0007669"/>
    <property type="project" value="UniProtKB-KW"/>
</dbReference>
<dbReference type="EC" id="2.1.3.15" evidence="13"/>
<dbReference type="SUPFAM" id="SSF52096">
    <property type="entry name" value="ClpP/crotonase"/>
    <property type="match status" value="1"/>
</dbReference>
<keyword evidence="11 13" id="KW-0275">Fatty acid biosynthesis</keyword>
<evidence type="ECO:0000256" key="4">
    <source>
        <dbReference type="ARBA" id="ARBA00022723"/>
    </source>
</evidence>
<feature type="binding site" evidence="13">
    <location>
        <position position="28"/>
    </location>
    <ligand>
        <name>Zn(2+)</name>
        <dbReference type="ChEBI" id="CHEBI:29105"/>
    </ligand>
</feature>
<keyword evidence="6 13" id="KW-0863">Zinc-finger</keyword>
<comment type="subcellular location">
    <subcellularLocation>
        <location evidence="1 13">Cytoplasm</location>
    </subcellularLocation>
</comment>
<dbReference type="NCBIfam" id="TIGR00515">
    <property type="entry name" value="accD"/>
    <property type="match status" value="1"/>
</dbReference>
<dbReference type="GO" id="GO:0008270">
    <property type="term" value="F:zinc ion binding"/>
    <property type="evidence" value="ECO:0007669"/>
    <property type="project" value="UniProtKB-UniRule"/>
</dbReference>
<evidence type="ECO:0000256" key="10">
    <source>
        <dbReference type="ARBA" id="ARBA00023098"/>
    </source>
</evidence>
<comment type="similarity">
    <text evidence="13">Belongs to the AccD/PCCB family.</text>
</comment>
<evidence type="ECO:0000259" key="14">
    <source>
        <dbReference type="PROSITE" id="PS50980"/>
    </source>
</evidence>
<keyword evidence="15" id="KW-0436">Ligase</keyword>
<comment type="function">
    <text evidence="12 13">Component of the acetyl coenzyme A carboxylase (ACC) complex. Biotin carboxylase (BC) catalyzes the carboxylation of biotin on its carrier protein (BCCP) and then the CO(2) group is transferred by the transcarboxylase to acetyl-CoA to form malonyl-CoA.</text>
</comment>
<dbReference type="PANTHER" id="PTHR42995">
    <property type="entry name" value="ACETYL-COENZYME A CARBOXYLASE CARBOXYL TRANSFERASE SUBUNIT BETA, CHLOROPLASTIC"/>
    <property type="match status" value="1"/>
</dbReference>
<dbReference type="PROSITE" id="PS50980">
    <property type="entry name" value="COA_CT_NTER"/>
    <property type="match status" value="1"/>
</dbReference>
<feature type="binding site" evidence="13">
    <location>
        <position position="9"/>
    </location>
    <ligand>
        <name>Zn(2+)</name>
        <dbReference type="ChEBI" id="CHEBI:29105"/>
    </ligand>
</feature>
<evidence type="ECO:0000256" key="8">
    <source>
        <dbReference type="ARBA" id="ARBA00022833"/>
    </source>
</evidence>
<accession>A0A537J1M3</accession>
<evidence type="ECO:0000256" key="1">
    <source>
        <dbReference type="ARBA" id="ARBA00004496"/>
    </source>
</evidence>
<comment type="pathway">
    <text evidence="13">Lipid metabolism; malonyl-CoA biosynthesis; malonyl-CoA from acetyl-CoA: step 1/1.</text>
</comment>
<comment type="catalytic activity">
    <reaction evidence="13">
        <text>N(6)-carboxybiotinyl-L-lysyl-[protein] + acetyl-CoA = N(6)-biotinyl-L-lysyl-[protein] + malonyl-CoA</text>
        <dbReference type="Rhea" id="RHEA:54728"/>
        <dbReference type="Rhea" id="RHEA-COMP:10505"/>
        <dbReference type="Rhea" id="RHEA-COMP:10506"/>
        <dbReference type="ChEBI" id="CHEBI:57288"/>
        <dbReference type="ChEBI" id="CHEBI:57384"/>
        <dbReference type="ChEBI" id="CHEBI:83144"/>
        <dbReference type="ChEBI" id="CHEBI:83145"/>
        <dbReference type="EC" id="2.1.3.15"/>
    </reaction>
</comment>
<dbReference type="InterPro" id="IPR029045">
    <property type="entry name" value="ClpP/crotonase-like_dom_sf"/>
</dbReference>
<feature type="zinc finger region" description="C4-type" evidence="13">
    <location>
        <begin position="9"/>
        <end position="31"/>
    </location>
</feature>
<name>A0A537J1M3_9BACT</name>
<keyword evidence="10 13" id="KW-0443">Lipid metabolism</keyword>
<dbReference type="GO" id="GO:0003989">
    <property type="term" value="F:acetyl-CoA carboxylase activity"/>
    <property type="evidence" value="ECO:0007669"/>
    <property type="project" value="InterPro"/>
</dbReference>
<evidence type="ECO:0000256" key="6">
    <source>
        <dbReference type="ARBA" id="ARBA00022771"/>
    </source>
</evidence>
<evidence type="ECO:0000256" key="7">
    <source>
        <dbReference type="ARBA" id="ARBA00022832"/>
    </source>
</evidence>
<dbReference type="InterPro" id="IPR041010">
    <property type="entry name" value="Znf-ACC"/>
</dbReference>
<comment type="subunit">
    <text evidence="13">Acetyl-CoA carboxylase is a heterohexamer composed of biotin carboxyl carrier protein (AccB), biotin carboxylase (AccC) and two subunits each of ACCase subunit alpha (AccA) and ACCase subunit beta (AccD).</text>
</comment>
<evidence type="ECO:0000256" key="13">
    <source>
        <dbReference type="HAMAP-Rule" id="MF_01395"/>
    </source>
</evidence>
<comment type="caution">
    <text evidence="15">The sequence shown here is derived from an EMBL/GenBank/DDBJ whole genome shotgun (WGS) entry which is preliminary data.</text>
</comment>
<dbReference type="UniPathway" id="UPA00655">
    <property type="reaction ID" value="UER00711"/>
</dbReference>
<evidence type="ECO:0000256" key="9">
    <source>
        <dbReference type="ARBA" id="ARBA00022840"/>
    </source>
</evidence>
<dbReference type="GO" id="GO:0005524">
    <property type="term" value="F:ATP binding"/>
    <property type="evidence" value="ECO:0007669"/>
    <property type="project" value="UniProtKB-KW"/>
</dbReference>
<dbReference type="GO" id="GO:0016743">
    <property type="term" value="F:carboxyl- or carbamoyltransferase activity"/>
    <property type="evidence" value="ECO:0007669"/>
    <property type="project" value="UniProtKB-UniRule"/>
</dbReference>
<keyword evidence="8 13" id="KW-0862">Zinc</keyword>
<dbReference type="InterPro" id="IPR000438">
    <property type="entry name" value="Acetyl_CoA_COase_Trfase_b_su"/>
</dbReference>
<dbReference type="GO" id="GO:2001295">
    <property type="term" value="P:malonyl-CoA biosynthetic process"/>
    <property type="evidence" value="ECO:0007669"/>
    <property type="project" value="UniProtKB-UniRule"/>
</dbReference>
<sequence length="274" mass="29723">MPAGIWAKCPRCRNLIYRKELERNLKVCPKCAYHHRLTAVERLEITLDENSFREYDPGLTSTDPLGFENYPAKLSEARAKTDQAEAVITGEGTIDGWQTIIGALDFNFMGGSMGSAVGEKVARAAERSYEQRLPLVIFSASGGARMQEGVLSLMQLAKTSAAIGRIHDAGLPYLSVMCDPTTGGVTASFAFLGDVILAEPGALIGFAGRRVIEQTIRRKLPDDFQTAEFCLQKGLIDMVVPRTEMRSALARLLAFVGAPRVLPAPIEPAPAAQP</sequence>
<dbReference type="InterPro" id="IPR034733">
    <property type="entry name" value="AcCoA_carboxyl_beta"/>
</dbReference>
<evidence type="ECO:0000256" key="3">
    <source>
        <dbReference type="ARBA" id="ARBA00022679"/>
    </source>
</evidence>
<dbReference type="InterPro" id="IPR011762">
    <property type="entry name" value="COA_CT_N"/>
</dbReference>
<dbReference type="Proteomes" id="UP000318834">
    <property type="component" value="Unassembled WGS sequence"/>
</dbReference>
<dbReference type="PANTHER" id="PTHR42995:SF5">
    <property type="entry name" value="ACETYL-COENZYME A CARBOXYLASE CARBOXYL TRANSFERASE SUBUNIT BETA, CHLOROPLASTIC"/>
    <property type="match status" value="1"/>
</dbReference>
<keyword evidence="4 13" id="KW-0479">Metal-binding</keyword>
<evidence type="ECO:0000256" key="12">
    <source>
        <dbReference type="ARBA" id="ARBA00025280"/>
    </source>
</evidence>
<reference evidence="15 16" key="1">
    <citation type="journal article" date="2019" name="Nat. Microbiol.">
        <title>Mediterranean grassland soil C-N compound turnover is dependent on rainfall and depth, and is mediated by genomically divergent microorganisms.</title>
        <authorList>
            <person name="Diamond S."/>
            <person name="Andeer P.F."/>
            <person name="Li Z."/>
            <person name="Crits-Christoph A."/>
            <person name="Burstein D."/>
            <person name="Anantharaman K."/>
            <person name="Lane K.R."/>
            <person name="Thomas B.C."/>
            <person name="Pan C."/>
            <person name="Northen T.R."/>
            <person name="Banfield J.F."/>
        </authorList>
    </citation>
    <scope>NUCLEOTIDE SEQUENCE [LARGE SCALE GENOMIC DNA]</scope>
    <source>
        <strain evidence="15">NP_8</strain>
    </source>
</reference>
<dbReference type="GO" id="GO:0009317">
    <property type="term" value="C:acetyl-CoA carboxylase complex"/>
    <property type="evidence" value="ECO:0007669"/>
    <property type="project" value="InterPro"/>
</dbReference>
<feature type="domain" description="CoA carboxyltransferase N-terminal" evidence="14">
    <location>
        <begin position="5"/>
        <end position="271"/>
    </location>
</feature>
<evidence type="ECO:0000313" key="16">
    <source>
        <dbReference type="Proteomes" id="UP000318834"/>
    </source>
</evidence>
<keyword evidence="9 13" id="KW-0067">ATP-binding</keyword>
<keyword evidence="2 13" id="KW-0444">Lipid biosynthesis</keyword>
<dbReference type="Pfam" id="PF17848">
    <property type="entry name" value="Zn_ribbon_ACC"/>
    <property type="match status" value="1"/>
</dbReference>
<proteinExistence type="inferred from homology"/>
<dbReference type="HAMAP" id="MF_01395">
    <property type="entry name" value="AcetylCoA_CT_beta"/>
    <property type="match status" value="1"/>
</dbReference>
<dbReference type="PRINTS" id="PR01070">
    <property type="entry name" value="ACCCTRFRASEB"/>
</dbReference>
<dbReference type="Gene3D" id="3.90.226.10">
    <property type="entry name" value="2-enoyl-CoA Hydratase, Chain A, domain 1"/>
    <property type="match status" value="1"/>
</dbReference>
<keyword evidence="13" id="KW-0963">Cytoplasm</keyword>
<evidence type="ECO:0000256" key="2">
    <source>
        <dbReference type="ARBA" id="ARBA00022516"/>
    </source>
</evidence>
<feature type="binding site" evidence="13">
    <location>
        <position position="12"/>
    </location>
    <ligand>
        <name>Zn(2+)</name>
        <dbReference type="ChEBI" id="CHEBI:29105"/>
    </ligand>
</feature>
<keyword evidence="7 13" id="KW-0276">Fatty acid metabolism</keyword>
<evidence type="ECO:0000313" key="15">
    <source>
        <dbReference type="EMBL" id="TMI77222.1"/>
    </source>
</evidence>
<keyword evidence="5 13" id="KW-0547">Nucleotide-binding</keyword>
<keyword evidence="3 13" id="KW-0808">Transferase</keyword>
<comment type="cofactor">
    <cofactor evidence="13">
        <name>Zn(2+)</name>
        <dbReference type="ChEBI" id="CHEBI:29105"/>
    </cofactor>
    <text evidence="13">Binds 1 zinc ion per subunit.</text>
</comment>
<dbReference type="EMBL" id="VBAP01000005">
    <property type="protein sequence ID" value="TMI77222.1"/>
    <property type="molecule type" value="Genomic_DNA"/>
</dbReference>
<evidence type="ECO:0000256" key="5">
    <source>
        <dbReference type="ARBA" id="ARBA00022741"/>
    </source>
</evidence>
<organism evidence="15 16">
    <name type="scientific">Candidatus Segetimicrobium genomatis</name>
    <dbReference type="NCBI Taxonomy" id="2569760"/>
    <lineage>
        <taxon>Bacteria</taxon>
        <taxon>Bacillati</taxon>
        <taxon>Candidatus Sysuimicrobiota</taxon>
        <taxon>Candidatus Sysuimicrobiia</taxon>
        <taxon>Candidatus Sysuimicrobiales</taxon>
        <taxon>Candidatus Segetimicrobiaceae</taxon>
        <taxon>Candidatus Segetimicrobium</taxon>
    </lineage>
</organism>
<feature type="binding site" evidence="13">
    <location>
        <position position="31"/>
    </location>
    <ligand>
        <name>Zn(2+)</name>
        <dbReference type="ChEBI" id="CHEBI:29105"/>
    </ligand>
</feature>
<gene>
    <name evidence="13" type="primary">accD</name>
    <name evidence="15" type="ORF">E6H05_00900</name>
</gene>
<dbReference type="Pfam" id="PF01039">
    <property type="entry name" value="Carboxyl_trans"/>
    <property type="match status" value="1"/>
</dbReference>